<keyword evidence="1" id="KW-0812">Transmembrane</keyword>
<accession>A0A9P1EAW1</accession>
<feature type="transmembrane region" description="Helical" evidence="1">
    <location>
        <begin position="20"/>
        <end position="41"/>
    </location>
</feature>
<feature type="transmembrane region" description="Helical" evidence="1">
    <location>
        <begin position="140"/>
        <end position="161"/>
    </location>
</feature>
<reference evidence="2" key="1">
    <citation type="submission" date="2022-07" db="EMBL/GenBank/DDBJ databases">
        <authorList>
            <person name="Macas J."/>
            <person name="Novak P."/>
            <person name="Neumann P."/>
        </authorList>
    </citation>
    <scope>NUCLEOTIDE SEQUENCE</scope>
</reference>
<feature type="transmembrane region" description="Helical" evidence="1">
    <location>
        <begin position="274"/>
        <end position="297"/>
    </location>
</feature>
<feature type="transmembrane region" description="Helical" evidence="1">
    <location>
        <begin position="181"/>
        <end position="201"/>
    </location>
</feature>
<dbReference type="PANTHER" id="PTHR33133">
    <property type="entry name" value="OS08G0107100 PROTEIN-RELATED"/>
    <property type="match status" value="1"/>
</dbReference>
<keyword evidence="1" id="KW-1133">Transmembrane helix</keyword>
<sequence length="325" mass="35537">MAIRASKILRRSIFTFLQNYQYFTTTAAFLAFPFAASLLLFRSSFLIPAASSSSFLRLIQARIHSLFHAAGFPPSSILEAKISQTISISLLAAPFTISSYLFSKASVIHALRDQERPKKPSFSGFFEICRPLIHTHLCNSLVTLAVNSTCFSLMFIAVNFADGLGFSSSLGRDMVLSATGAVGFSIVLANSFIICNLALIISGMEKNGGMISALKACSLMVKGRRSCIVPTALSLAVQANAALAAVEVLFQYRIVVRAYDDDAGSGVLYVALEGMFIAYLYAVLLVIDTIFGCFFFTDCRLIIQDEKRLSKPFLTEIDYQECNDC</sequence>
<evidence type="ECO:0000256" key="1">
    <source>
        <dbReference type="SAM" id="Phobius"/>
    </source>
</evidence>
<keyword evidence="3" id="KW-1185">Reference proteome</keyword>
<dbReference type="Proteomes" id="UP001152484">
    <property type="component" value="Unassembled WGS sequence"/>
</dbReference>
<feature type="transmembrane region" description="Helical" evidence="1">
    <location>
        <begin position="228"/>
        <end position="254"/>
    </location>
</feature>
<keyword evidence="1" id="KW-0472">Membrane</keyword>
<dbReference type="PANTHER" id="PTHR33133:SF3">
    <property type="entry name" value="TRANSMEMBRANE PROTEIN"/>
    <property type="match status" value="1"/>
</dbReference>
<name>A0A9P1EAW1_CUSEU</name>
<feature type="transmembrane region" description="Helical" evidence="1">
    <location>
        <begin position="82"/>
        <end position="102"/>
    </location>
</feature>
<protein>
    <submittedName>
        <fullName evidence="2">Uncharacterized protein</fullName>
    </submittedName>
</protein>
<gene>
    <name evidence="2" type="ORF">CEURO_LOCUS12052</name>
</gene>
<comment type="caution">
    <text evidence="2">The sequence shown here is derived from an EMBL/GenBank/DDBJ whole genome shotgun (WGS) entry which is preliminary data.</text>
</comment>
<evidence type="ECO:0000313" key="3">
    <source>
        <dbReference type="Proteomes" id="UP001152484"/>
    </source>
</evidence>
<dbReference type="AlphaFoldDB" id="A0A9P1EAW1"/>
<proteinExistence type="predicted"/>
<dbReference type="OrthoDB" id="687732at2759"/>
<organism evidence="2 3">
    <name type="scientific">Cuscuta europaea</name>
    <name type="common">European dodder</name>
    <dbReference type="NCBI Taxonomy" id="41803"/>
    <lineage>
        <taxon>Eukaryota</taxon>
        <taxon>Viridiplantae</taxon>
        <taxon>Streptophyta</taxon>
        <taxon>Embryophyta</taxon>
        <taxon>Tracheophyta</taxon>
        <taxon>Spermatophyta</taxon>
        <taxon>Magnoliopsida</taxon>
        <taxon>eudicotyledons</taxon>
        <taxon>Gunneridae</taxon>
        <taxon>Pentapetalae</taxon>
        <taxon>asterids</taxon>
        <taxon>lamiids</taxon>
        <taxon>Solanales</taxon>
        <taxon>Convolvulaceae</taxon>
        <taxon>Cuscuteae</taxon>
        <taxon>Cuscuta</taxon>
        <taxon>Cuscuta subgen. Cuscuta</taxon>
    </lineage>
</organism>
<evidence type="ECO:0000313" key="2">
    <source>
        <dbReference type="EMBL" id="CAH9092684.1"/>
    </source>
</evidence>
<dbReference type="EMBL" id="CAMAPE010000029">
    <property type="protein sequence ID" value="CAH9092684.1"/>
    <property type="molecule type" value="Genomic_DNA"/>
</dbReference>